<dbReference type="PANTHER" id="PTHR43394:SF1">
    <property type="entry name" value="ATP-BINDING CASSETTE SUB-FAMILY B MEMBER 10, MITOCHONDRIAL"/>
    <property type="match status" value="1"/>
</dbReference>
<dbReference type="PANTHER" id="PTHR43394">
    <property type="entry name" value="ATP-DEPENDENT PERMEASE MDL1, MITOCHONDRIAL"/>
    <property type="match status" value="1"/>
</dbReference>
<reference evidence="13 14" key="1">
    <citation type="submission" date="2018-08" db="EMBL/GenBank/DDBJ databases">
        <title>Genomic Encyclopedia of Type Strains, Phase IV (KMG-IV): sequencing the most valuable type-strain genomes for metagenomic binning, comparative biology and taxonomic classification.</title>
        <authorList>
            <person name="Goeker M."/>
        </authorList>
    </citation>
    <scope>NUCLEOTIDE SEQUENCE [LARGE SCALE GENOMIC DNA]</scope>
    <source>
        <strain evidence="13 14">DSM 23923</strain>
    </source>
</reference>
<evidence type="ECO:0000256" key="8">
    <source>
        <dbReference type="ARBA" id="ARBA00023136"/>
    </source>
</evidence>
<evidence type="ECO:0000256" key="3">
    <source>
        <dbReference type="ARBA" id="ARBA00022475"/>
    </source>
</evidence>
<keyword evidence="4 10" id="KW-0812">Transmembrane</keyword>
<evidence type="ECO:0000256" key="2">
    <source>
        <dbReference type="ARBA" id="ARBA00022448"/>
    </source>
</evidence>
<dbReference type="OrthoDB" id="9762778at2"/>
<dbReference type="CDD" id="cd03254">
    <property type="entry name" value="ABCC_Glucan_exporter_like"/>
    <property type="match status" value="1"/>
</dbReference>
<evidence type="ECO:0000256" key="1">
    <source>
        <dbReference type="ARBA" id="ARBA00004651"/>
    </source>
</evidence>
<gene>
    <name evidence="13" type="ORF">DFR64_0290</name>
</gene>
<dbReference type="PROSITE" id="PS50929">
    <property type="entry name" value="ABC_TM1F"/>
    <property type="match status" value="1"/>
</dbReference>
<dbReference type="InterPro" id="IPR011527">
    <property type="entry name" value="ABC1_TM_dom"/>
</dbReference>
<dbReference type="GO" id="GO:0015421">
    <property type="term" value="F:ABC-type oligopeptide transporter activity"/>
    <property type="evidence" value="ECO:0007669"/>
    <property type="project" value="TreeGrafter"/>
</dbReference>
<dbReference type="GO" id="GO:0005524">
    <property type="term" value="F:ATP binding"/>
    <property type="evidence" value="ECO:0007669"/>
    <property type="project" value="UniProtKB-KW"/>
</dbReference>
<keyword evidence="2" id="KW-0813">Transport</keyword>
<dbReference type="SUPFAM" id="SSF52540">
    <property type="entry name" value="P-loop containing nucleoside triphosphate hydrolases"/>
    <property type="match status" value="1"/>
</dbReference>
<dbReference type="InterPro" id="IPR003439">
    <property type="entry name" value="ABC_transporter-like_ATP-bd"/>
</dbReference>
<dbReference type="Proteomes" id="UP000256388">
    <property type="component" value="Unassembled WGS sequence"/>
</dbReference>
<protein>
    <submittedName>
        <fullName evidence="13">ATP-binding cassette subfamily B protein</fullName>
    </submittedName>
</protein>
<dbReference type="SMART" id="SM00382">
    <property type="entry name" value="AAA"/>
    <property type="match status" value="1"/>
</dbReference>
<comment type="subcellular location">
    <subcellularLocation>
        <location evidence="1">Cell membrane</location>
        <topology evidence="1">Multi-pass membrane protein</topology>
    </subcellularLocation>
</comment>
<evidence type="ECO:0000256" key="5">
    <source>
        <dbReference type="ARBA" id="ARBA00022741"/>
    </source>
</evidence>
<dbReference type="PROSITE" id="PS00211">
    <property type="entry name" value="ABC_TRANSPORTER_1"/>
    <property type="match status" value="1"/>
</dbReference>
<sequence>MAENISNAPANLTHTMRRGGAGNPGRIEKPKDIRSASARLAAYLKPFAKTLLVVFLLVLGYTLSGLAAPYLMGRAIDNYIANKDVQGLLRTVILMAAAYLTTNLLQLASNWIMSTTTQKALKRLRTDLFSHLQKLSLSYYDHNPPGELMSRLTNDIDVINQAVSMNITSLMASVLSLVGILVAMFALDFWLALASLLVVPLTLWFTTFIAKYSRRGFRELQAELGDLNGNIEETISGQRVIKAFRRNESALDTFREANDAVYKTGKTAHTYAFLLMPLTTQIGNLFVITLAGLGGWLAIKGLVTVGLIATFISYGRQFIQPVRQLSELYNSIQSALAGAERVFEILDTQPEVEDAPNAVPLKDVKGDVRFEEVNFSYVEGVPVIKNMSLHARAGQTIALVGPTGAGKTTIINLLSRFYDVESGSIRIDGTDIRDIKKENLRRSLGIVLQDTFLFSDTVLENIRYGRLAASDEECVQAAKVADADYFIRQLPQGYHTLLSERGSNLSQGQRQLLAISRAVLADPGILILDEATSSVDTRTEAHIQKALLLLMEGRTSFVIAHRLSTIRDADNVLVIRQGEIIEQGSHQELVNQKGFYFNLYTSQFKGQII</sequence>
<dbReference type="AlphaFoldDB" id="A0A347ZUK0"/>
<feature type="transmembrane region" description="Helical" evidence="10">
    <location>
        <begin position="51"/>
        <end position="72"/>
    </location>
</feature>
<feature type="transmembrane region" description="Helical" evidence="10">
    <location>
        <begin position="189"/>
        <end position="210"/>
    </location>
</feature>
<evidence type="ECO:0000313" key="13">
    <source>
        <dbReference type="EMBL" id="REG10432.1"/>
    </source>
</evidence>
<feature type="domain" description="ABC transporter" evidence="11">
    <location>
        <begin position="368"/>
        <end position="602"/>
    </location>
</feature>
<dbReference type="RefSeq" id="WP_116223615.1">
    <property type="nucleotide sequence ID" value="NZ_AP018437.1"/>
</dbReference>
<evidence type="ECO:0000256" key="6">
    <source>
        <dbReference type="ARBA" id="ARBA00022840"/>
    </source>
</evidence>
<feature type="transmembrane region" description="Helical" evidence="10">
    <location>
        <begin position="271"/>
        <end position="291"/>
    </location>
</feature>
<dbReference type="FunFam" id="1.20.1560.10:FF:000011">
    <property type="entry name" value="Multidrug ABC transporter ATP-binding protein"/>
    <property type="match status" value="1"/>
</dbReference>
<evidence type="ECO:0000259" key="12">
    <source>
        <dbReference type="PROSITE" id="PS50929"/>
    </source>
</evidence>
<dbReference type="InterPro" id="IPR036640">
    <property type="entry name" value="ABC1_TM_sf"/>
</dbReference>
<dbReference type="Pfam" id="PF00005">
    <property type="entry name" value="ABC_tran"/>
    <property type="match status" value="1"/>
</dbReference>
<feature type="region of interest" description="Disordered" evidence="9">
    <location>
        <begin position="1"/>
        <end position="29"/>
    </location>
</feature>
<dbReference type="SUPFAM" id="SSF90123">
    <property type="entry name" value="ABC transporter transmembrane region"/>
    <property type="match status" value="1"/>
</dbReference>
<evidence type="ECO:0000313" key="14">
    <source>
        <dbReference type="Proteomes" id="UP000256388"/>
    </source>
</evidence>
<dbReference type="PROSITE" id="PS50893">
    <property type="entry name" value="ABC_TRANSPORTER_2"/>
    <property type="match status" value="1"/>
</dbReference>
<dbReference type="InterPro" id="IPR003593">
    <property type="entry name" value="AAA+_ATPase"/>
</dbReference>
<keyword evidence="8 10" id="KW-0472">Membrane</keyword>
<dbReference type="FunFam" id="3.40.50.300:FF:000287">
    <property type="entry name" value="Multidrug ABC transporter ATP-binding protein"/>
    <property type="match status" value="1"/>
</dbReference>
<dbReference type="InterPro" id="IPR017871">
    <property type="entry name" value="ABC_transporter-like_CS"/>
</dbReference>
<evidence type="ECO:0000256" key="7">
    <source>
        <dbReference type="ARBA" id="ARBA00022989"/>
    </source>
</evidence>
<dbReference type="InterPro" id="IPR027417">
    <property type="entry name" value="P-loop_NTPase"/>
</dbReference>
<feature type="domain" description="ABC transmembrane type-1" evidence="12">
    <location>
        <begin position="52"/>
        <end position="334"/>
    </location>
</feature>
<organism evidence="13 14">
    <name type="scientific">Pelolinea submarina</name>
    <dbReference type="NCBI Taxonomy" id="913107"/>
    <lineage>
        <taxon>Bacteria</taxon>
        <taxon>Bacillati</taxon>
        <taxon>Chloroflexota</taxon>
        <taxon>Anaerolineae</taxon>
        <taxon>Anaerolineales</taxon>
        <taxon>Anaerolineaceae</taxon>
        <taxon>Pelolinea</taxon>
    </lineage>
</organism>
<accession>A0A347ZUK0</accession>
<evidence type="ECO:0000259" key="11">
    <source>
        <dbReference type="PROSITE" id="PS50893"/>
    </source>
</evidence>
<dbReference type="EMBL" id="QUMS01000001">
    <property type="protein sequence ID" value="REG10432.1"/>
    <property type="molecule type" value="Genomic_DNA"/>
</dbReference>
<keyword evidence="7 10" id="KW-1133">Transmembrane helix</keyword>
<evidence type="ECO:0000256" key="9">
    <source>
        <dbReference type="SAM" id="MobiDB-lite"/>
    </source>
</evidence>
<name>A0A347ZUK0_9CHLR</name>
<keyword evidence="5" id="KW-0547">Nucleotide-binding</keyword>
<dbReference type="InterPro" id="IPR039421">
    <property type="entry name" value="Type_1_exporter"/>
</dbReference>
<dbReference type="Gene3D" id="3.40.50.300">
    <property type="entry name" value="P-loop containing nucleotide triphosphate hydrolases"/>
    <property type="match status" value="1"/>
</dbReference>
<evidence type="ECO:0000256" key="10">
    <source>
        <dbReference type="SAM" id="Phobius"/>
    </source>
</evidence>
<proteinExistence type="predicted"/>
<evidence type="ECO:0000256" key="4">
    <source>
        <dbReference type="ARBA" id="ARBA00022692"/>
    </source>
</evidence>
<dbReference type="Gene3D" id="1.20.1560.10">
    <property type="entry name" value="ABC transporter type 1, transmembrane domain"/>
    <property type="match status" value="1"/>
</dbReference>
<feature type="transmembrane region" description="Helical" evidence="10">
    <location>
        <begin position="92"/>
        <end position="113"/>
    </location>
</feature>
<dbReference type="GO" id="GO:0016887">
    <property type="term" value="F:ATP hydrolysis activity"/>
    <property type="evidence" value="ECO:0007669"/>
    <property type="project" value="InterPro"/>
</dbReference>
<dbReference type="CDD" id="cd18547">
    <property type="entry name" value="ABC_6TM_Tm288_like"/>
    <property type="match status" value="1"/>
</dbReference>
<comment type="caution">
    <text evidence="13">The sequence shown here is derived from an EMBL/GenBank/DDBJ whole genome shotgun (WGS) entry which is preliminary data.</text>
</comment>
<keyword evidence="6 13" id="KW-0067">ATP-binding</keyword>
<keyword evidence="3" id="KW-1003">Cell membrane</keyword>
<feature type="transmembrane region" description="Helical" evidence="10">
    <location>
        <begin position="158"/>
        <end position="183"/>
    </location>
</feature>
<dbReference type="GO" id="GO:0005886">
    <property type="term" value="C:plasma membrane"/>
    <property type="evidence" value="ECO:0007669"/>
    <property type="project" value="UniProtKB-SubCell"/>
</dbReference>
<dbReference type="Pfam" id="PF00664">
    <property type="entry name" value="ABC_membrane"/>
    <property type="match status" value="1"/>
</dbReference>
<keyword evidence="14" id="KW-1185">Reference proteome</keyword>
<feature type="compositionally biased region" description="Polar residues" evidence="9">
    <location>
        <begin position="1"/>
        <end position="14"/>
    </location>
</feature>